<evidence type="ECO:0000256" key="1">
    <source>
        <dbReference type="ARBA" id="ARBA00012647"/>
    </source>
</evidence>
<keyword evidence="3" id="KW-0479">Metal-binding</keyword>
<dbReference type="STRING" id="334426.A0A0R3PXZ9"/>
<dbReference type="AlphaFoldDB" id="A0A0R3PXZ9"/>
<organism evidence="6">
    <name type="scientific">Angiostrongylus costaricensis</name>
    <name type="common">Nematode worm</name>
    <dbReference type="NCBI Taxonomy" id="334426"/>
    <lineage>
        <taxon>Eukaryota</taxon>
        <taxon>Metazoa</taxon>
        <taxon>Ecdysozoa</taxon>
        <taxon>Nematoda</taxon>
        <taxon>Chromadorea</taxon>
        <taxon>Rhabditida</taxon>
        <taxon>Rhabditina</taxon>
        <taxon>Rhabditomorpha</taxon>
        <taxon>Strongyloidea</taxon>
        <taxon>Metastrongylidae</taxon>
        <taxon>Angiostrongylus</taxon>
    </lineage>
</organism>
<dbReference type="InterPro" id="IPR017850">
    <property type="entry name" value="Alkaline_phosphatase_core_sf"/>
</dbReference>
<evidence type="ECO:0000256" key="2">
    <source>
        <dbReference type="ARBA" id="ARBA00022553"/>
    </source>
</evidence>
<feature type="binding site" evidence="3">
    <location>
        <position position="146"/>
    </location>
    <ligand>
        <name>Zn(2+)</name>
        <dbReference type="ChEBI" id="CHEBI:29105"/>
        <label>2</label>
    </ligand>
</feature>
<proteinExistence type="predicted"/>
<reference evidence="6" key="1">
    <citation type="submission" date="2017-02" db="UniProtKB">
        <authorList>
            <consortium name="WormBaseParasite"/>
        </authorList>
    </citation>
    <scope>IDENTIFICATION</scope>
</reference>
<comment type="cofactor">
    <cofactor evidence="3">
        <name>Mg(2+)</name>
        <dbReference type="ChEBI" id="CHEBI:18420"/>
    </cofactor>
    <text evidence="3">Binds 1 Mg(2+) ion.</text>
</comment>
<name>A0A0R3PXZ9_ANGCS</name>
<evidence type="ECO:0000313" key="5">
    <source>
        <dbReference type="Proteomes" id="UP000267027"/>
    </source>
</evidence>
<protein>
    <recommendedName>
        <fullName evidence="1">alkaline phosphatase</fullName>
        <ecNumber evidence="1">3.1.3.1</ecNumber>
    </recommendedName>
</protein>
<sequence>MMGGGSGYLMDKSRNGSRSDGLNVDLEWQKLSDNRRVLRNMLDFDEVIAAANEKLLGIFSPSHLPYYLDELLAGAKTVPLLWEMTIKAIEQLQNEQNGYFLVVEAVLEICASERNLKRNENESVRLIQCPQALRNPMARIVGGTIDIAEHENMMHVAFKEVYDFEEAIRKAREMTDANETLIIVTADHGHALTLPGYLDSDETIFGSDSTLLPFPDVDCPRDRVQ</sequence>
<dbReference type="Gene3D" id="3.40.720.10">
    <property type="entry name" value="Alkaline Phosphatase, subunit A"/>
    <property type="match status" value="2"/>
</dbReference>
<reference evidence="4 5" key="2">
    <citation type="submission" date="2018-11" db="EMBL/GenBank/DDBJ databases">
        <authorList>
            <consortium name="Pathogen Informatics"/>
        </authorList>
    </citation>
    <scope>NUCLEOTIDE SEQUENCE [LARGE SCALE GENOMIC DNA]</scope>
    <source>
        <strain evidence="4 5">Costa Rica</strain>
    </source>
</reference>
<dbReference type="GO" id="GO:0046872">
    <property type="term" value="F:metal ion binding"/>
    <property type="evidence" value="ECO:0007669"/>
    <property type="project" value="UniProtKB-KW"/>
</dbReference>
<comment type="cofactor">
    <cofactor evidence="3">
        <name>Zn(2+)</name>
        <dbReference type="ChEBI" id="CHEBI:29105"/>
    </cofactor>
    <text evidence="3">Binds 2 Zn(2+) ions.</text>
</comment>
<keyword evidence="5" id="KW-1185">Reference proteome</keyword>
<evidence type="ECO:0000313" key="6">
    <source>
        <dbReference type="WBParaSite" id="ACOC_0001123301-mRNA-1"/>
    </source>
</evidence>
<evidence type="ECO:0000256" key="3">
    <source>
        <dbReference type="PIRSR" id="PIRSR601952-2"/>
    </source>
</evidence>
<keyword evidence="3" id="KW-0460">Magnesium</keyword>
<dbReference type="EC" id="3.1.3.1" evidence="1"/>
<keyword evidence="2" id="KW-0597">Phosphoprotein</keyword>
<keyword evidence="3" id="KW-0862">Zinc</keyword>
<dbReference type="Pfam" id="PF00245">
    <property type="entry name" value="Alk_phosphatase"/>
    <property type="match status" value="2"/>
</dbReference>
<evidence type="ECO:0000313" key="4">
    <source>
        <dbReference type="EMBL" id="VDM62819.1"/>
    </source>
</evidence>
<dbReference type="SUPFAM" id="SSF53649">
    <property type="entry name" value="Alkaline phosphatase-like"/>
    <property type="match status" value="1"/>
</dbReference>
<feature type="binding site" evidence="3">
    <location>
        <position position="188"/>
    </location>
    <ligand>
        <name>Zn(2+)</name>
        <dbReference type="ChEBI" id="CHEBI:29105"/>
        <label>2</label>
    </ligand>
</feature>
<dbReference type="PANTHER" id="PTHR11596:SF5">
    <property type="entry name" value="ALKALINE PHOSPHATASE"/>
    <property type="match status" value="1"/>
</dbReference>
<feature type="binding site" evidence="3">
    <location>
        <position position="150"/>
    </location>
    <ligand>
        <name>Zn(2+)</name>
        <dbReference type="ChEBI" id="CHEBI:29105"/>
        <label>2</label>
    </ligand>
</feature>
<dbReference type="WBParaSite" id="ACOC_0001123301-mRNA-1">
    <property type="protein sequence ID" value="ACOC_0001123301-mRNA-1"/>
    <property type="gene ID" value="ACOC_0001123301"/>
</dbReference>
<dbReference type="PANTHER" id="PTHR11596">
    <property type="entry name" value="ALKALINE PHOSPHATASE"/>
    <property type="match status" value="1"/>
</dbReference>
<dbReference type="OrthoDB" id="5818554at2759"/>
<dbReference type="InterPro" id="IPR001952">
    <property type="entry name" value="Alkaline_phosphatase"/>
</dbReference>
<feature type="binding site" evidence="3">
    <location>
        <position position="187"/>
    </location>
    <ligand>
        <name>Zn(2+)</name>
        <dbReference type="ChEBI" id="CHEBI:29105"/>
        <label>2</label>
    </ligand>
</feature>
<accession>A0A0R3PXZ9</accession>
<dbReference type="Proteomes" id="UP000267027">
    <property type="component" value="Unassembled WGS sequence"/>
</dbReference>
<dbReference type="EMBL" id="UYYA01004644">
    <property type="protein sequence ID" value="VDM62819.1"/>
    <property type="molecule type" value="Genomic_DNA"/>
</dbReference>
<feature type="binding site" evidence="3">
    <location>
        <position position="104"/>
    </location>
    <ligand>
        <name>Mg(2+)</name>
        <dbReference type="ChEBI" id="CHEBI:18420"/>
    </ligand>
</feature>
<gene>
    <name evidence="4" type="ORF">ACOC_LOCUS11234</name>
</gene>
<dbReference type="GO" id="GO:0004035">
    <property type="term" value="F:alkaline phosphatase activity"/>
    <property type="evidence" value="ECO:0007669"/>
    <property type="project" value="UniProtKB-EC"/>
</dbReference>